<dbReference type="InterPro" id="IPR011033">
    <property type="entry name" value="PRC_barrel-like_sf"/>
</dbReference>
<protein>
    <submittedName>
        <fullName evidence="2">PRC-barrel domain containing protein</fullName>
    </submittedName>
</protein>
<evidence type="ECO:0000313" key="2">
    <source>
        <dbReference type="EMBL" id="RYB04156.1"/>
    </source>
</evidence>
<reference evidence="2 3" key="2">
    <citation type="submission" date="2019-02" db="EMBL/GenBank/DDBJ databases">
        <title>'Lichenibacterium ramalinii' gen. nov. sp. nov., 'Lichenibacterium minor' gen. nov. sp. nov.</title>
        <authorList>
            <person name="Pankratov T."/>
        </authorList>
    </citation>
    <scope>NUCLEOTIDE SEQUENCE [LARGE SCALE GENOMIC DNA]</scope>
    <source>
        <strain evidence="2 3">RmlP001</strain>
    </source>
</reference>
<gene>
    <name evidence="2" type="ORF">D3272_14160</name>
</gene>
<dbReference type="SUPFAM" id="SSF50346">
    <property type="entry name" value="PRC-barrel domain"/>
    <property type="match status" value="1"/>
</dbReference>
<dbReference type="PANTHER" id="PTHR36505:SF1">
    <property type="entry name" value="BLR1072 PROTEIN"/>
    <property type="match status" value="1"/>
</dbReference>
<dbReference type="InterPro" id="IPR027275">
    <property type="entry name" value="PRC-brl_dom"/>
</dbReference>
<dbReference type="Gene3D" id="2.30.30.240">
    <property type="entry name" value="PRC-barrel domain"/>
    <property type="match status" value="1"/>
</dbReference>
<dbReference type="Proteomes" id="UP000289411">
    <property type="component" value="Unassembled WGS sequence"/>
</dbReference>
<accession>A0A4Q2RC67</accession>
<dbReference type="PANTHER" id="PTHR36505">
    <property type="entry name" value="BLR1072 PROTEIN"/>
    <property type="match status" value="1"/>
</dbReference>
<evidence type="ECO:0000313" key="3">
    <source>
        <dbReference type="Proteomes" id="UP000289411"/>
    </source>
</evidence>
<feature type="domain" description="PRC-barrel" evidence="1">
    <location>
        <begin position="34"/>
        <end position="107"/>
    </location>
</feature>
<dbReference type="RefSeq" id="WP_129219851.1">
    <property type="nucleotide sequence ID" value="NZ_QYBC01000011.1"/>
</dbReference>
<dbReference type="Pfam" id="PF05239">
    <property type="entry name" value="PRC"/>
    <property type="match status" value="1"/>
</dbReference>
<dbReference type="OrthoDB" id="7274881at2"/>
<dbReference type="AlphaFoldDB" id="A0A4Q2RC67"/>
<keyword evidence="3" id="KW-1185">Reference proteome</keyword>
<proteinExistence type="predicted"/>
<name>A0A4Q2RC67_9HYPH</name>
<reference evidence="2 3" key="1">
    <citation type="submission" date="2018-09" db="EMBL/GenBank/DDBJ databases">
        <authorList>
            <person name="Grouzdev D.S."/>
            <person name="Krutkina M.S."/>
        </authorList>
    </citation>
    <scope>NUCLEOTIDE SEQUENCE [LARGE SCALE GENOMIC DNA]</scope>
    <source>
        <strain evidence="2 3">RmlP001</strain>
    </source>
</reference>
<organism evidence="2 3">
    <name type="scientific">Lichenibacterium ramalinae</name>
    <dbReference type="NCBI Taxonomy" id="2316527"/>
    <lineage>
        <taxon>Bacteria</taxon>
        <taxon>Pseudomonadati</taxon>
        <taxon>Pseudomonadota</taxon>
        <taxon>Alphaproteobacteria</taxon>
        <taxon>Hyphomicrobiales</taxon>
        <taxon>Lichenihabitantaceae</taxon>
        <taxon>Lichenibacterium</taxon>
    </lineage>
</organism>
<comment type="caution">
    <text evidence="2">The sequence shown here is derived from an EMBL/GenBank/DDBJ whole genome shotgun (WGS) entry which is preliminary data.</text>
</comment>
<dbReference type="EMBL" id="QYBC01000011">
    <property type="protein sequence ID" value="RYB04156.1"/>
    <property type="molecule type" value="Genomic_DNA"/>
</dbReference>
<evidence type="ECO:0000259" key="1">
    <source>
        <dbReference type="Pfam" id="PF05239"/>
    </source>
</evidence>
<sequence>MANDAQDRADPARQTVAGTPPVAVATDETDRLIASDKVAGTEVFGRDGQRLGVVYNFMVDKVTGRVAYAVMSFGGFLGLGERYHPLPWEALTYDPARGGYVVDVDPARLDAAPSFMDGEDPWGDPEHRRNVFGFYGFNYGL</sequence>